<feature type="active site" description="Schiff-base intermediate with substrate; via topaquinone" evidence="9">
    <location>
        <position position="398"/>
    </location>
</feature>
<feature type="compositionally biased region" description="Polar residues" evidence="12">
    <location>
        <begin position="636"/>
        <end position="650"/>
    </location>
</feature>
<evidence type="ECO:0000256" key="10">
    <source>
        <dbReference type="PIRSR" id="PIRSR600269-51"/>
    </source>
</evidence>
<evidence type="ECO:0000256" key="12">
    <source>
        <dbReference type="SAM" id="MobiDB-lite"/>
    </source>
</evidence>
<dbReference type="GO" id="GO:0008131">
    <property type="term" value="F:primary methylamine oxidase activity"/>
    <property type="evidence" value="ECO:0007669"/>
    <property type="project" value="InterPro"/>
</dbReference>
<dbReference type="EC" id="1.4.3.-" evidence="11"/>
<comment type="caution">
    <text evidence="15">The sequence shown here is derived from an EMBL/GenBank/DDBJ whole genome shotgun (WGS) entry which is preliminary data.</text>
</comment>
<evidence type="ECO:0000313" key="15">
    <source>
        <dbReference type="EMBL" id="CAD0090057.1"/>
    </source>
</evidence>
<feature type="non-terminal residue" evidence="15">
    <location>
        <position position="1"/>
    </location>
</feature>
<evidence type="ECO:0000256" key="1">
    <source>
        <dbReference type="ARBA" id="ARBA00001935"/>
    </source>
</evidence>
<evidence type="ECO:0000259" key="13">
    <source>
        <dbReference type="Pfam" id="PF01179"/>
    </source>
</evidence>
<dbReference type="PANTHER" id="PTHR10638">
    <property type="entry name" value="COPPER AMINE OXIDASE"/>
    <property type="match status" value="1"/>
</dbReference>
<dbReference type="PANTHER" id="PTHR10638:SF91">
    <property type="entry name" value="AMINE OXIDASE"/>
    <property type="match status" value="1"/>
</dbReference>
<dbReference type="FunFam" id="2.70.98.20:FF:000001">
    <property type="entry name" value="Amine oxidase"/>
    <property type="match status" value="1"/>
</dbReference>
<protein>
    <recommendedName>
        <fullName evidence="11">Amine oxidase</fullName>
        <ecNumber evidence="11">1.4.3.-</ecNumber>
    </recommendedName>
</protein>
<comment type="cofactor">
    <cofactor evidence="11">
        <name>Cu cation</name>
        <dbReference type="ChEBI" id="CHEBI:23378"/>
    </cofactor>
    <text evidence="11">Contains 1 topaquinone per subunit.</text>
</comment>
<keyword evidence="6 11" id="KW-0560">Oxidoreductase</keyword>
<dbReference type="InterPro" id="IPR036460">
    <property type="entry name" value="Cu_amine_oxidase_C_sf"/>
</dbReference>
<dbReference type="FunFam" id="3.10.450.40:FF:000015">
    <property type="entry name" value="Amine oxidase"/>
    <property type="match status" value="1"/>
</dbReference>
<dbReference type="AlphaFoldDB" id="A0A9N8JPP0"/>
<comment type="subunit">
    <text evidence="3">Homodimer.</text>
</comment>
<dbReference type="InterPro" id="IPR015798">
    <property type="entry name" value="Cu_amine_oxidase_C"/>
</dbReference>
<reference evidence="15" key="1">
    <citation type="submission" date="2020-06" db="EMBL/GenBank/DDBJ databases">
        <authorList>
            <person name="Onetto C."/>
        </authorList>
    </citation>
    <scope>NUCLEOTIDE SEQUENCE</scope>
</reference>
<keyword evidence="4 11" id="KW-0479">Metal-binding</keyword>
<name>A0A9N8JPP0_9PEZI</name>
<feature type="modified residue" description="2',4',5'-topaquinone" evidence="10">
    <location>
        <position position="398"/>
    </location>
</feature>
<feature type="domain" description="Copper amine oxidase N3-terminal" evidence="14">
    <location>
        <begin position="111"/>
        <end position="195"/>
    </location>
</feature>
<dbReference type="InterPro" id="IPR015802">
    <property type="entry name" value="Cu_amine_oxidase_N3"/>
</dbReference>
<dbReference type="GO" id="GO:0009308">
    <property type="term" value="P:amine metabolic process"/>
    <property type="evidence" value="ECO:0007669"/>
    <property type="project" value="UniProtKB-UniRule"/>
</dbReference>
<keyword evidence="5 9" id="KW-0801">TPQ</keyword>
<dbReference type="InterPro" id="IPR000269">
    <property type="entry name" value="Cu_amine_oxidase"/>
</dbReference>
<dbReference type="Proteomes" id="UP000716446">
    <property type="component" value="Unassembled WGS sequence"/>
</dbReference>
<dbReference type="InterPro" id="IPR016182">
    <property type="entry name" value="Cu_amine_oxidase_N-reg"/>
</dbReference>
<evidence type="ECO:0000313" key="16">
    <source>
        <dbReference type="Proteomes" id="UP000716446"/>
    </source>
</evidence>
<evidence type="ECO:0000256" key="9">
    <source>
        <dbReference type="PIRSR" id="PIRSR600269-50"/>
    </source>
</evidence>
<keyword evidence="7 11" id="KW-0186">Copper</keyword>
<dbReference type="EMBL" id="CAIJEN010000008">
    <property type="protein sequence ID" value="CAD0090057.1"/>
    <property type="molecule type" value="Genomic_DNA"/>
</dbReference>
<organism evidence="15 16">
    <name type="scientific">Aureobasidium vineae</name>
    <dbReference type="NCBI Taxonomy" id="2773715"/>
    <lineage>
        <taxon>Eukaryota</taxon>
        <taxon>Fungi</taxon>
        <taxon>Dikarya</taxon>
        <taxon>Ascomycota</taxon>
        <taxon>Pezizomycotina</taxon>
        <taxon>Dothideomycetes</taxon>
        <taxon>Dothideomycetidae</taxon>
        <taxon>Dothideales</taxon>
        <taxon>Saccotheciaceae</taxon>
        <taxon>Aureobasidium</taxon>
    </lineage>
</organism>
<evidence type="ECO:0000256" key="8">
    <source>
        <dbReference type="ARBA" id="ARBA00023157"/>
    </source>
</evidence>
<gene>
    <name evidence="15" type="ORF">AWRI4619_LOCUS6128</name>
</gene>
<accession>A0A9N8JPP0</accession>
<dbReference type="SUPFAM" id="SSF49998">
    <property type="entry name" value="Amine oxidase catalytic domain"/>
    <property type="match status" value="1"/>
</dbReference>
<dbReference type="Gene3D" id="2.70.98.20">
    <property type="entry name" value="Copper amine oxidase, catalytic domain"/>
    <property type="match status" value="1"/>
</dbReference>
<dbReference type="InterPro" id="IPR049948">
    <property type="entry name" value="Cu_Am_ox_TPQ-bd"/>
</dbReference>
<evidence type="ECO:0000256" key="7">
    <source>
        <dbReference type="ARBA" id="ARBA00023008"/>
    </source>
</evidence>
<comment type="similarity">
    <text evidence="2 11">Belongs to the copper/topaquinone oxidase family.</text>
</comment>
<evidence type="ECO:0000256" key="5">
    <source>
        <dbReference type="ARBA" id="ARBA00022772"/>
    </source>
</evidence>
<dbReference type="SUPFAM" id="SSF54416">
    <property type="entry name" value="Amine oxidase N-terminal region"/>
    <property type="match status" value="2"/>
</dbReference>
<evidence type="ECO:0000256" key="4">
    <source>
        <dbReference type="ARBA" id="ARBA00022723"/>
    </source>
</evidence>
<dbReference type="GO" id="GO:0048038">
    <property type="term" value="F:quinone binding"/>
    <property type="evidence" value="ECO:0007669"/>
    <property type="project" value="InterPro"/>
</dbReference>
<keyword evidence="8" id="KW-1015">Disulfide bond</keyword>
<comment type="PTM">
    <text evidence="10 11">Topaquinone (TPQ) is generated by copper-dependent autoxidation of a specific tyrosyl residue.</text>
</comment>
<proteinExistence type="inferred from homology"/>
<dbReference type="Pfam" id="PF02728">
    <property type="entry name" value="Cu_amine_oxidN3"/>
    <property type="match status" value="1"/>
</dbReference>
<keyword evidence="16" id="KW-1185">Reference proteome</keyword>
<feature type="region of interest" description="Disordered" evidence="12">
    <location>
        <begin position="636"/>
        <end position="657"/>
    </location>
</feature>
<evidence type="ECO:0000256" key="11">
    <source>
        <dbReference type="RuleBase" id="RU000672"/>
    </source>
</evidence>
<dbReference type="Gene3D" id="3.10.450.40">
    <property type="match status" value="2"/>
</dbReference>
<evidence type="ECO:0000256" key="2">
    <source>
        <dbReference type="ARBA" id="ARBA00007983"/>
    </source>
</evidence>
<feature type="domain" description="Copper amine oxidase catalytic" evidence="13">
    <location>
        <begin position="240"/>
        <end position="641"/>
    </location>
</feature>
<sequence>MAPSHPLSILSIEETNLAREIVLAHHDKEVIDFREIFLQEPTKAELVKYLQLEHSGRLSPTSPRPARLAKCQYDVIGQDRIPSYHESVVDIGSRQRIKHEVIGKEHQAALTLVCKADPKFKQAIAELNIPDYYEIVVEPWPYGGLDEEDESRRYFQGLIFAQDTRNGNADSNFYAFPLPLIPVLDIHKKQICRIDKLATGGENDSFTAKTHAEKILEHCTTAEYVPELLPQGLRQDLKTLNVLQPDGPSFKVTDESLVEWQKWRFRVSFNPREGAVIHDVHYDGRSVAYRLSVSEMTVPYADARPPFQRKQAFDFGDGGAGNCANNLSLGCDCLGVIKYFDAVIVDDDGKGKVHPNVICLHEQDEGIGWKHTNWRTGRAVVTRSRVLVVQFIITLANYEYVFAYKFDQSGGIDIETRATGIVSCVNIDAGKTSNYGNVVNPGVLAQNHQHIFAFRIDPAIDGHSNTVITEESHAVPMNAKTNPRGNYYEVRKTPIEKACWADAEPRLNRVFKIVNENIKNPISGNSVGYKLVPPATQLLLADPASVQAQRAQFAQHHVWVTAYKDDELFAGGRFTMQSRKEVDGVADAVARGDATRDTDVVIWSVFGLTHNPRVEDWPVMPCEIHQVHLRPTDFFTSNPSIDVPPSSNKASVEVPKS</sequence>
<evidence type="ECO:0000259" key="14">
    <source>
        <dbReference type="Pfam" id="PF02728"/>
    </source>
</evidence>
<evidence type="ECO:0000256" key="6">
    <source>
        <dbReference type="ARBA" id="ARBA00023002"/>
    </source>
</evidence>
<comment type="cofactor">
    <cofactor evidence="1">
        <name>Cu cation</name>
        <dbReference type="ChEBI" id="CHEBI:23378"/>
    </cofactor>
</comment>
<dbReference type="GO" id="GO:0005507">
    <property type="term" value="F:copper ion binding"/>
    <property type="evidence" value="ECO:0007669"/>
    <property type="project" value="InterPro"/>
</dbReference>
<dbReference type="Pfam" id="PF01179">
    <property type="entry name" value="Cu_amine_oxid"/>
    <property type="match status" value="1"/>
</dbReference>
<feature type="active site" description="Proton acceptor" evidence="9">
    <location>
        <position position="314"/>
    </location>
</feature>
<evidence type="ECO:0000256" key="3">
    <source>
        <dbReference type="ARBA" id="ARBA00011738"/>
    </source>
</evidence>
<dbReference type="PROSITE" id="PS01164">
    <property type="entry name" value="COPPER_AMINE_OXID_1"/>
    <property type="match status" value="1"/>
</dbReference>